<reference evidence="1 2" key="1">
    <citation type="submission" date="2019-03" db="EMBL/GenBank/DDBJ databases">
        <title>Freshwater and sediment microbial communities from various areas in North America, analyzing microbe dynamics in response to fracking.</title>
        <authorList>
            <person name="Lamendella R."/>
        </authorList>
    </citation>
    <scope>NUCLEOTIDE SEQUENCE [LARGE SCALE GENOMIC DNA]</scope>
    <source>
        <strain evidence="1 2">6_TX</strain>
    </source>
</reference>
<protein>
    <submittedName>
        <fullName evidence="1">Uncharacterized protein</fullName>
    </submittedName>
</protein>
<evidence type="ECO:0000313" key="2">
    <source>
        <dbReference type="Proteomes" id="UP000294489"/>
    </source>
</evidence>
<name>A0A4V3GU26_9GAMM</name>
<sequence>MAKRIADLVRERGIKRGTLALRIARKIDSRVEHGEVLTIAGAKFTVQDPAQA</sequence>
<comment type="caution">
    <text evidence="1">The sequence shown here is derived from an EMBL/GenBank/DDBJ whole genome shotgun (WGS) entry which is preliminary data.</text>
</comment>
<dbReference type="RefSeq" id="WP_166671052.1">
    <property type="nucleotide sequence ID" value="NZ_SOEC01000008.1"/>
</dbReference>
<proteinExistence type="predicted"/>
<dbReference type="AlphaFoldDB" id="A0A4V3GU26"/>
<dbReference type="EMBL" id="SOEC01000008">
    <property type="protein sequence ID" value="TDX29108.1"/>
    <property type="molecule type" value="Genomic_DNA"/>
</dbReference>
<evidence type="ECO:0000313" key="1">
    <source>
        <dbReference type="EMBL" id="TDX29108.1"/>
    </source>
</evidence>
<gene>
    <name evidence="1" type="ORF">DFO67_108152</name>
</gene>
<organism evidence="1 2">
    <name type="scientific">Modicisalibacter xianhensis</name>
    <dbReference type="NCBI Taxonomy" id="442341"/>
    <lineage>
        <taxon>Bacteria</taxon>
        <taxon>Pseudomonadati</taxon>
        <taxon>Pseudomonadota</taxon>
        <taxon>Gammaproteobacteria</taxon>
        <taxon>Oceanospirillales</taxon>
        <taxon>Halomonadaceae</taxon>
        <taxon>Modicisalibacter</taxon>
    </lineage>
</organism>
<accession>A0A4V3GU26</accession>
<dbReference type="Proteomes" id="UP000294489">
    <property type="component" value="Unassembled WGS sequence"/>
</dbReference>